<evidence type="ECO:0000313" key="3">
    <source>
        <dbReference type="Proteomes" id="UP000024635"/>
    </source>
</evidence>
<proteinExistence type="predicted"/>
<dbReference type="Proteomes" id="UP000024635">
    <property type="component" value="Unassembled WGS sequence"/>
</dbReference>
<name>A0A016THY9_9BILA</name>
<protein>
    <submittedName>
        <fullName evidence="2">Uncharacterized protein</fullName>
    </submittedName>
</protein>
<dbReference type="OrthoDB" id="5868977at2759"/>
<reference evidence="3" key="1">
    <citation type="journal article" date="2015" name="Nat. Genet.">
        <title>The genome and transcriptome of the zoonotic hookworm Ancylostoma ceylanicum identify infection-specific gene families.</title>
        <authorList>
            <person name="Schwarz E.M."/>
            <person name="Hu Y."/>
            <person name="Antoshechkin I."/>
            <person name="Miller M.M."/>
            <person name="Sternberg P.W."/>
            <person name="Aroian R.V."/>
        </authorList>
    </citation>
    <scope>NUCLEOTIDE SEQUENCE</scope>
    <source>
        <strain evidence="3">HY135</strain>
    </source>
</reference>
<gene>
    <name evidence="2" type="primary">Acey_s0101.g3424</name>
    <name evidence="2" type="ORF">Y032_0101g3424</name>
</gene>
<keyword evidence="3" id="KW-1185">Reference proteome</keyword>
<dbReference type="EMBL" id="JARK01001437">
    <property type="protein sequence ID" value="EYC02305.1"/>
    <property type="molecule type" value="Genomic_DNA"/>
</dbReference>
<comment type="caution">
    <text evidence="2">The sequence shown here is derived from an EMBL/GenBank/DDBJ whole genome shotgun (WGS) entry which is preliminary data.</text>
</comment>
<accession>A0A016THY9</accession>
<feature type="region of interest" description="Disordered" evidence="1">
    <location>
        <begin position="81"/>
        <end position="129"/>
    </location>
</feature>
<sequence>MNKAIHCQPARPPLCVRISRAGDASWPPARCRSGRFDLRRSISSSHPCTSPHLYRRYDVIRSPLSLLVNQCEPLQIERMSAVEERTAEKRPLNDKEDSNEVATKEPRLENGKTDVSRTRRVVSEVRDTE</sequence>
<evidence type="ECO:0000313" key="2">
    <source>
        <dbReference type="EMBL" id="EYC02305.1"/>
    </source>
</evidence>
<evidence type="ECO:0000256" key="1">
    <source>
        <dbReference type="SAM" id="MobiDB-lite"/>
    </source>
</evidence>
<dbReference type="AlphaFoldDB" id="A0A016THY9"/>
<organism evidence="2 3">
    <name type="scientific">Ancylostoma ceylanicum</name>
    <dbReference type="NCBI Taxonomy" id="53326"/>
    <lineage>
        <taxon>Eukaryota</taxon>
        <taxon>Metazoa</taxon>
        <taxon>Ecdysozoa</taxon>
        <taxon>Nematoda</taxon>
        <taxon>Chromadorea</taxon>
        <taxon>Rhabditida</taxon>
        <taxon>Rhabditina</taxon>
        <taxon>Rhabditomorpha</taxon>
        <taxon>Strongyloidea</taxon>
        <taxon>Ancylostomatidae</taxon>
        <taxon>Ancylostomatinae</taxon>
        <taxon>Ancylostoma</taxon>
    </lineage>
</organism>